<proteinExistence type="predicted"/>
<dbReference type="RefSeq" id="WP_344374270.1">
    <property type="nucleotide sequence ID" value="NZ_BAAASQ010000008.1"/>
</dbReference>
<organism evidence="1 2">
    <name type="scientific">Streptomyces mauvecolor</name>
    <dbReference type="NCBI Taxonomy" id="58345"/>
    <lineage>
        <taxon>Bacteria</taxon>
        <taxon>Bacillati</taxon>
        <taxon>Actinomycetota</taxon>
        <taxon>Actinomycetes</taxon>
        <taxon>Kitasatosporales</taxon>
        <taxon>Streptomycetaceae</taxon>
        <taxon>Streptomyces</taxon>
    </lineage>
</organism>
<evidence type="ECO:0000313" key="2">
    <source>
        <dbReference type="Proteomes" id="UP001595834"/>
    </source>
</evidence>
<sequence>MSVLGRFPAGGPRGSWPAEEYAAQLRRRGRAATVVMDLDSDTFLVVEHHQDETA</sequence>
<gene>
    <name evidence="1" type="ORF">ACFPFX_29970</name>
</gene>
<reference evidence="2" key="1">
    <citation type="journal article" date="2019" name="Int. J. Syst. Evol. Microbiol.">
        <title>The Global Catalogue of Microorganisms (GCM) 10K type strain sequencing project: providing services to taxonomists for standard genome sequencing and annotation.</title>
        <authorList>
            <consortium name="The Broad Institute Genomics Platform"/>
            <consortium name="The Broad Institute Genome Sequencing Center for Infectious Disease"/>
            <person name="Wu L."/>
            <person name="Ma J."/>
        </authorList>
    </citation>
    <scope>NUCLEOTIDE SEQUENCE [LARGE SCALE GENOMIC DNA]</scope>
    <source>
        <strain evidence="2">CCM 7224</strain>
    </source>
</reference>
<dbReference type="EMBL" id="JBHSIZ010000036">
    <property type="protein sequence ID" value="MFC4960533.1"/>
    <property type="molecule type" value="Genomic_DNA"/>
</dbReference>
<name>A0ABV9UVZ0_9ACTN</name>
<protein>
    <submittedName>
        <fullName evidence="1">Uncharacterized protein</fullName>
    </submittedName>
</protein>
<evidence type="ECO:0000313" key="1">
    <source>
        <dbReference type="EMBL" id="MFC4960533.1"/>
    </source>
</evidence>
<dbReference type="Proteomes" id="UP001595834">
    <property type="component" value="Unassembled WGS sequence"/>
</dbReference>
<keyword evidence="2" id="KW-1185">Reference proteome</keyword>
<accession>A0ABV9UVZ0</accession>
<comment type="caution">
    <text evidence="1">The sequence shown here is derived from an EMBL/GenBank/DDBJ whole genome shotgun (WGS) entry which is preliminary data.</text>
</comment>